<protein>
    <submittedName>
        <fullName evidence="2">Uncharacterized protein</fullName>
    </submittedName>
</protein>
<feature type="region of interest" description="Disordered" evidence="1">
    <location>
        <begin position="115"/>
        <end position="149"/>
    </location>
</feature>
<sequence>MPLTDALAGKPYAQLSAHVPNATTTPDGAFSCFGCGRDGGEKASPPGHRRARLLAKLKSPLRLFRHAEPAAEPSGISRLATVRAKAVRLAAALCLGKAAAATTSPDETTALAEEHVREQGRGATGDEDEDEVGAESENDHGRLYGDGNEDEDLEEKSFAYLPATFQSFNFLDDPQEEKLPFIAGHHRVVDSAQSIHYWTNRYLALYDCYVYAPPPDSDYEENSDAESEAESEVECNDGASDYHYYATTSLRLFRMLETFCITVEARESLYEFECHFAQHHSFLTPPFSGT</sequence>
<evidence type="ECO:0000313" key="2">
    <source>
        <dbReference type="EMBL" id="EFX00719.1"/>
    </source>
</evidence>
<evidence type="ECO:0000256" key="1">
    <source>
        <dbReference type="SAM" id="MobiDB-lite"/>
    </source>
</evidence>
<reference evidence="2 3" key="1">
    <citation type="journal article" date="2011" name="Proc. Natl. Acad. Sci. U.S.A.">
        <title>Genome and transcriptome analyses of the mountain pine beetle-fungal symbiont Grosmannia clavigera, a lodgepole pine pathogen.</title>
        <authorList>
            <person name="DiGuistini S."/>
            <person name="Wang Y."/>
            <person name="Liao N.Y."/>
            <person name="Taylor G."/>
            <person name="Tanguay P."/>
            <person name="Feau N."/>
            <person name="Henrissat B."/>
            <person name="Chan S.K."/>
            <person name="Hesse-Orce U."/>
            <person name="Alamouti S.M."/>
            <person name="Tsui C.K.M."/>
            <person name="Docking R.T."/>
            <person name="Levasseur A."/>
            <person name="Haridas S."/>
            <person name="Robertson G."/>
            <person name="Birol I."/>
            <person name="Holt R.A."/>
            <person name="Marra M.A."/>
            <person name="Hamelin R.C."/>
            <person name="Hirst M."/>
            <person name="Jones S.J.M."/>
            <person name="Bohlmann J."/>
            <person name="Breuil C."/>
        </authorList>
    </citation>
    <scope>NUCLEOTIDE SEQUENCE [LARGE SCALE GENOMIC DNA]</scope>
    <source>
        <strain evidence="3">kw1407 / UAMH 11150</strain>
    </source>
</reference>
<feature type="compositionally biased region" description="Acidic residues" evidence="1">
    <location>
        <begin position="125"/>
        <end position="136"/>
    </location>
</feature>
<dbReference type="InParanoid" id="F0XQF5"/>
<keyword evidence="3" id="KW-1185">Reference proteome</keyword>
<dbReference type="AlphaFoldDB" id="F0XQF5"/>
<dbReference type="HOGENOM" id="CLU_959942_0_0_1"/>
<name>F0XQF5_GROCL</name>
<evidence type="ECO:0000313" key="3">
    <source>
        <dbReference type="Proteomes" id="UP000007796"/>
    </source>
</evidence>
<dbReference type="GeneID" id="25981297"/>
<proteinExistence type="predicted"/>
<gene>
    <name evidence="2" type="ORF">CMQ_7721</name>
</gene>
<organism evidence="3">
    <name type="scientific">Grosmannia clavigera (strain kw1407 / UAMH 11150)</name>
    <name type="common">Blue stain fungus</name>
    <name type="synonym">Graphiocladiella clavigera</name>
    <dbReference type="NCBI Taxonomy" id="655863"/>
    <lineage>
        <taxon>Eukaryota</taxon>
        <taxon>Fungi</taxon>
        <taxon>Dikarya</taxon>
        <taxon>Ascomycota</taxon>
        <taxon>Pezizomycotina</taxon>
        <taxon>Sordariomycetes</taxon>
        <taxon>Sordariomycetidae</taxon>
        <taxon>Ophiostomatales</taxon>
        <taxon>Ophiostomataceae</taxon>
        <taxon>Leptographium</taxon>
    </lineage>
</organism>
<accession>F0XQF5</accession>
<dbReference type="Proteomes" id="UP000007796">
    <property type="component" value="Unassembled WGS sequence"/>
</dbReference>
<dbReference type="EMBL" id="GL629801">
    <property type="protein sequence ID" value="EFX00719.1"/>
    <property type="molecule type" value="Genomic_DNA"/>
</dbReference>
<dbReference type="RefSeq" id="XP_014170201.1">
    <property type="nucleotide sequence ID" value="XM_014314726.1"/>
</dbReference>